<sequence>MDKLLAMSILSSTPADLSGSCSWLDVFALKKTKDYCTSGSAGEAGKSRNYAAEEQRKQQQKQHARTRFGPEFDGLDVFGTLISY</sequence>
<dbReference type="EMBL" id="CP136890">
    <property type="protein sequence ID" value="WOK92923.1"/>
    <property type="molecule type" value="Genomic_DNA"/>
</dbReference>
<proteinExistence type="predicted"/>
<evidence type="ECO:0000313" key="3">
    <source>
        <dbReference type="Proteomes" id="UP001327560"/>
    </source>
</evidence>
<evidence type="ECO:0000313" key="2">
    <source>
        <dbReference type="EMBL" id="WOK92923.1"/>
    </source>
</evidence>
<accession>A0AAQ3JPH6</accession>
<dbReference type="PANTHER" id="PTHR33641">
    <property type="entry name" value="OS06G0133500 PROTEIN"/>
    <property type="match status" value="1"/>
</dbReference>
<keyword evidence="3" id="KW-1185">Reference proteome</keyword>
<protein>
    <submittedName>
        <fullName evidence="2">Uncharacterized protein</fullName>
    </submittedName>
</protein>
<name>A0AAQ3JPH6_9LILI</name>
<gene>
    <name evidence="2" type="ORF">Cni_G01615</name>
</gene>
<reference evidence="2 3" key="1">
    <citation type="submission" date="2023-10" db="EMBL/GenBank/DDBJ databases">
        <title>Chromosome-scale genome assembly provides insights into flower coloration mechanisms of Canna indica.</title>
        <authorList>
            <person name="Li C."/>
        </authorList>
    </citation>
    <scope>NUCLEOTIDE SEQUENCE [LARGE SCALE GENOMIC DNA]</scope>
    <source>
        <tissue evidence="2">Flower</tissue>
    </source>
</reference>
<evidence type="ECO:0000256" key="1">
    <source>
        <dbReference type="SAM" id="MobiDB-lite"/>
    </source>
</evidence>
<organism evidence="2 3">
    <name type="scientific">Canna indica</name>
    <name type="common">Indian-shot</name>
    <dbReference type="NCBI Taxonomy" id="4628"/>
    <lineage>
        <taxon>Eukaryota</taxon>
        <taxon>Viridiplantae</taxon>
        <taxon>Streptophyta</taxon>
        <taxon>Embryophyta</taxon>
        <taxon>Tracheophyta</taxon>
        <taxon>Spermatophyta</taxon>
        <taxon>Magnoliopsida</taxon>
        <taxon>Liliopsida</taxon>
        <taxon>Zingiberales</taxon>
        <taxon>Cannaceae</taxon>
        <taxon>Canna</taxon>
    </lineage>
</organism>
<dbReference type="Proteomes" id="UP001327560">
    <property type="component" value="Chromosome 1"/>
</dbReference>
<dbReference type="AlphaFoldDB" id="A0AAQ3JPH6"/>
<feature type="region of interest" description="Disordered" evidence="1">
    <location>
        <begin position="38"/>
        <end position="65"/>
    </location>
</feature>
<dbReference type="PANTHER" id="PTHR33641:SF15">
    <property type="entry name" value="AVR9_CF-9 RAPIDLY ELICITED PROTEIN"/>
    <property type="match status" value="1"/>
</dbReference>